<evidence type="ECO:0000313" key="3">
    <source>
        <dbReference type="Proteomes" id="UP000605676"/>
    </source>
</evidence>
<keyword evidence="1" id="KW-0732">Signal</keyword>
<protein>
    <recommendedName>
        <fullName evidence="4">DUF4369 domain-containing protein</fullName>
    </recommendedName>
</protein>
<organism evidence="2 3">
    <name type="scientific">Carboxylicivirga marina</name>
    <dbReference type="NCBI Taxonomy" id="2800988"/>
    <lineage>
        <taxon>Bacteria</taxon>
        <taxon>Pseudomonadati</taxon>
        <taxon>Bacteroidota</taxon>
        <taxon>Bacteroidia</taxon>
        <taxon>Marinilabiliales</taxon>
        <taxon>Marinilabiliaceae</taxon>
        <taxon>Carboxylicivirga</taxon>
    </lineage>
</organism>
<comment type="caution">
    <text evidence="2">The sequence shown here is derived from an EMBL/GenBank/DDBJ whole genome shotgun (WGS) entry which is preliminary data.</text>
</comment>
<evidence type="ECO:0008006" key="4">
    <source>
        <dbReference type="Google" id="ProtNLM"/>
    </source>
</evidence>
<dbReference type="EMBL" id="JAENRR010000014">
    <property type="protein sequence ID" value="MBK3517318.1"/>
    <property type="molecule type" value="Genomic_DNA"/>
</dbReference>
<keyword evidence="3" id="KW-1185">Reference proteome</keyword>
<feature type="signal peptide" evidence="1">
    <location>
        <begin position="1"/>
        <end position="19"/>
    </location>
</feature>
<accession>A0ABS1HJ47</accession>
<proteinExistence type="predicted"/>
<gene>
    <name evidence="2" type="ORF">JIV24_08200</name>
</gene>
<evidence type="ECO:0000256" key="1">
    <source>
        <dbReference type="SAM" id="SignalP"/>
    </source>
</evidence>
<evidence type="ECO:0000313" key="2">
    <source>
        <dbReference type="EMBL" id="MBK3517318.1"/>
    </source>
</evidence>
<sequence length="217" mass="25885">MKLLLTSLVILFMSLPVSAKWVDGYVVDKEGTTIKGKVYLNNHTVKSRSAYVRDGLFLNDYHREVFFKENGKRKRAYGPEDLREYSFEYKGKFYYFESFELEYKSIVKAERQTDRFLQVMYSGHCKLYRNISESLYNDGLVRIEPTIDYYIYNSELGLTMVASVNDYKHLKDILLAYNFDQRYVDGLKKRLNIRDIPQIIIDYELWNEENRQPVFNT</sequence>
<feature type="chain" id="PRO_5047407207" description="DUF4369 domain-containing protein" evidence="1">
    <location>
        <begin position="20"/>
        <end position="217"/>
    </location>
</feature>
<name>A0ABS1HJ47_9BACT</name>
<dbReference type="RefSeq" id="WP_200464545.1">
    <property type="nucleotide sequence ID" value="NZ_JAENRR010000014.1"/>
</dbReference>
<reference evidence="2 3" key="1">
    <citation type="submission" date="2021-01" db="EMBL/GenBank/DDBJ databases">
        <title>Carboxyliciviraga sp.nov., isolated from coastal sediments.</title>
        <authorList>
            <person name="Lu D."/>
            <person name="Zhang T."/>
        </authorList>
    </citation>
    <scope>NUCLEOTIDE SEQUENCE [LARGE SCALE GENOMIC DNA]</scope>
    <source>
        <strain evidence="2 3">N1Y132</strain>
    </source>
</reference>
<dbReference type="Proteomes" id="UP000605676">
    <property type="component" value="Unassembled WGS sequence"/>
</dbReference>